<keyword evidence="3" id="KW-1185">Reference proteome</keyword>
<name>A0A6A3CV78_HIBSY</name>
<dbReference type="PANTHER" id="PTHR46325">
    <property type="entry name" value="CRIB DOMAIN-CONTAINING PROTEIN RIC8"/>
    <property type="match status" value="1"/>
</dbReference>
<gene>
    <name evidence="2" type="ORF">F3Y22_tig00001478pilonHSYRG00349</name>
</gene>
<dbReference type="AlphaFoldDB" id="A0A6A3CV78"/>
<comment type="caution">
    <text evidence="2">The sequence shown here is derived from an EMBL/GenBank/DDBJ whole genome shotgun (WGS) entry which is preliminary data.</text>
</comment>
<evidence type="ECO:0000313" key="3">
    <source>
        <dbReference type="Proteomes" id="UP000436088"/>
    </source>
</evidence>
<evidence type="ECO:0000259" key="1">
    <source>
        <dbReference type="PROSITE" id="PS50108"/>
    </source>
</evidence>
<reference evidence="2" key="1">
    <citation type="submission" date="2019-09" db="EMBL/GenBank/DDBJ databases">
        <title>Draft genome information of white flower Hibiscus syriacus.</title>
        <authorList>
            <person name="Kim Y.-M."/>
        </authorList>
    </citation>
    <scope>NUCLEOTIDE SEQUENCE [LARGE SCALE GENOMIC DNA]</scope>
    <source>
        <strain evidence="2">YM2019G1</strain>
    </source>
</reference>
<sequence length="76" mass="8501">MATKSKIKGIFKSFKLISKIFAVVKEREMDIGYPKDVKHVEHVGCDGHSGATPSWMNEFKTSHDFTAASMVVCMHV</sequence>
<proteinExistence type="predicted"/>
<feature type="domain" description="CRIB" evidence="1">
    <location>
        <begin position="31"/>
        <end position="44"/>
    </location>
</feature>
<protein>
    <submittedName>
        <fullName evidence="2">CRIB domain-containing protein RIC10</fullName>
    </submittedName>
</protein>
<evidence type="ECO:0000313" key="2">
    <source>
        <dbReference type="EMBL" id="KAE8733193.1"/>
    </source>
</evidence>
<dbReference type="PANTHER" id="PTHR46325:SF20">
    <property type="entry name" value="CRIB DOMAIN-CONTAINING PROTEIN RIC10"/>
    <property type="match status" value="1"/>
</dbReference>
<organism evidence="2 3">
    <name type="scientific">Hibiscus syriacus</name>
    <name type="common">Rose of Sharon</name>
    <dbReference type="NCBI Taxonomy" id="106335"/>
    <lineage>
        <taxon>Eukaryota</taxon>
        <taxon>Viridiplantae</taxon>
        <taxon>Streptophyta</taxon>
        <taxon>Embryophyta</taxon>
        <taxon>Tracheophyta</taxon>
        <taxon>Spermatophyta</taxon>
        <taxon>Magnoliopsida</taxon>
        <taxon>eudicotyledons</taxon>
        <taxon>Gunneridae</taxon>
        <taxon>Pentapetalae</taxon>
        <taxon>rosids</taxon>
        <taxon>malvids</taxon>
        <taxon>Malvales</taxon>
        <taxon>Malvaceae</taxon>
        <taxon>Malvoideae</taxon>
        <taxon>Hibiscus</taxon>
    </lineage>
</organism>
<dbReference type="EMBL" id="VEPZ02000123">
    <property type="protein sequence ID" value="KAE8733193.1"/>
    <property type="molecule type" value="Genomic_DNA"/>
</dbReference>
<dbReference type="InterPro" id="IPR000095">
    <property type="entry name" value="CRIB_dom"/>
</dbReference>
<accession>A0A6A3CV78</accession>
<dbReference type="Pfam" id="PF00786">
    <property type="entry name" value="PBD"/>
    <property type="match status" value="1"/>
</dbReference>
<dbReference type="PROSITE" id="PS50108">
    <property type="entry name" value="CRIB"/>
    <property type="match status" value="1"/>
</dbReference>
<dbReference type="Proteomes" id="UP000436088">
    <property type="component" value="Unassembled WGS sequence"/>
</dbReference>